<feature type="transmembrane region" description="Helical" evidence="9">
    <location>
        <begin position="485"/>
        <end position="504"/>
    </location>
</feature>
<evidence type="ECO:0000256" key="9">
    <source>
        <dbReference type="SAM" id="Phobius"/>
    </source>
</evidence>
<keyword evidence="8 9" id="KW-0472">Membrane</keyword>
<feature type="transmembrane region" description="Helical" evidence="9">
    <location>
        <begin position="404"/>
        <end position="427"/>
    </location>
</feature>
<dbReference type="GO" id="GO:0005886">
    <property type="term" value="C:plasma membrane"/>
    <property type="evidence" value="ECO:0007669"/>
    <property type="project" value="UniProtKB-SubCell"/>
</dbReference>
<organism evidence="12 13">
    <name type="scientific">Halomonas campaniensis</name>
    <dbReference type="NCBI Taxonomy" id="213554"/>
    <lineage>
        <taxon>Bacteria</taxon>
        <taxon>Pseudomonadati</taxon>
        <taxon>Pseudomonadota</taxon>
        <taxon>Gammaproteobacteria</taxon>
        <taxon>Oceanospirillales</taxon>
        <taxon>Halomonadaceae</taxon>
        <taxon>Halomonas</taxon>
    </lineage>
</organism>
<dbReference type="SMART" id="SM00382">
    <property type="entry name" value="AAA"/>
    <property type="match status" value="1"/>
</dbReference>
<keyword evidence="6" id="KW-0067">ATP-binding</keyword>
<proteinExistence type="predicted"/>
<evidence type="ECO:0000256" key="4">
    <source>
        <dbReference type="ARBA" id="ARBA00022692"/>
    </source>
</evidence>
<dbReference type="SUPFAM" id="SSF52540">
    <property type="entry name" value="P-loop containing nucleoside triphosphate hydrolases"/>
    <property type="match status" value="1"/>
</dbReference>
<dbReference type="AlphaFoldDB" id="A0A7W5K056"/>
<feature type="transmembrane region" description="Helical" evidence="9">
    <location>
        <begin position="516"/>
        <end position="533"/>
    </location>
</feature>
<protein>
    <submittedName>
        <fullName evidence="12">ABC-type phosphate/phosphonate transport system permease subunit/ABC-type phosphate/phosphonate transport system ATPase subunit</fullName>
    </submittedName>
</protein>
<evidence type="ECO:0000256" key="7">
    <source>
        <dbReference type="ARBA" id="ARBA00022989"/>
    </source>
</evidence>
<feature type="transmembrane region" description="Helical" evidence="9">
    <location>
        <begin position="748"/>
        <end position="768"/>
    </location>
</feature>
<dbReference type="Pfam" id="PF00005">
    <property type="entry name" value="ABC_tran"/>
    <property type="match status" value="1"/>
</dbReference>
<gene>
    <name evidence="12" type="ORF">BDK63_000339</name>
</gene>
<dbReference type="EMBL" id="JACHZF010000002">
    <property type="protein sequence ID" value="MBB3329499.1"/>
    <property type="molecule type" value="Genomic_DNA"/>
</dbReference>
<dbReference type="InterPro" id="IPR035906">
    <property type="entry name" value="MetI-like_sf"/>
</dbReference>
<keyword evidence="4 9" id="KW-0812">Transmembrane</keyword>
<dbReference type="InterPro" id="IPR000515">
    <property type="entry name" value="MetI-like"/>
</dbReference>
<keyword evidence="7 9" id="KW-1133">Transmembrane helix</keyword>
<evidence type="ECO:0000256" key="3">
    <source>
        <dbReference type="ARBA" id="ARBA00022475"/>
    </source>
</evidence>
<evidence type="ECO:0000256" key="1">
    <source>
        <dbReference type="ARBA" id="ARBA00004651"/>
    </source>
</evidence>
<reference evidence="12 13" key="1">
    <citation type="submission" date="2020-08" db="EMBL/GenBank/DDBJ databases">
        <title>Genomic Encyclopedia of Archaeal and Bacterial Type Strains, Phase II (KMG-II): from individual species to whole genera.</title>
        <authorList>
            <person name="Goeker M."/>
        </authorList>
    </citation>
    <scope>NUCLEOTIDE SEQUENCE [LARGE SCALE GENOMIC DNA]</scope>
    <source>
        <strain evidence="12 13">5AG</strain>
    </source>
</reference>
<dbReference type="InterPro" id="IPR027417">
    <property type="entry name" value="P-loop_NTPase"/>
</dbReference>
<dbReference type="PANTHER" id="PTHR30043">
    <property type="entry name" value="PHOSPHONATES TRANSPORT SYSTEM PERMEASE PROTEIN"/>
    <property type="match status" value="1"/>
</dbReference>
<evidence type="ECO:0000259" key="11">
    <source>
        <dbReference type="PROSITE" id="PS50928"/>
    </source>
</evidence>
<evidence type="ECO:0000256" key="8">
    <source>
        <dbReference type="ARBA" id="ARBA00023136"/>
    </source>
</evidence>
<dbReference type="Gene3D" id="1.10.3720.10">
    <property type="entry name" value="MetI-like"/>
    <property type="match status" value="2"/>
</dbReference>
<comment type="subcellular location">
    <subcellularLocation>
        <location evidence="1">Cell membrane</location>
        <topology evidence="1">Multi-pass membrane protein</topology>
    </subcellularLocation>
</comment>
<evidence type="ECO:0000259" key="10">
    <source>
        <dbReference type="PROSITE" id="PS50893"/>
    </source>
</evidence>
<keyword evidence="13" id="KW-1185">Reference proteome</keyword>
<dbReference type="SUPFAM" id="SSF161098">
    <property type="entry name" value="MetI-like"/>
    <property type="match status" value="2"/>
</dbReference>
<dbReference type="GO" id="GO:0055085">
    <property type="term" value="P:transmembrane transport"/>
    <property type="evidence" value="ECO:0007669"/>
    <property type="project" value="InterPro"/>
</dbReference>
<dbReference type="PROSITE" id="PS00211">
    <property type="entry name" value="ABC_TRANSPORTER_1"/>
    <property type="match status" value="1"/>
</dbReference>
<keyword evidence="5" id="KW-0547">Nucleotide-binding</keyword>
<dbReference type="InterPro" id="IPR003439">
    <property type="entry name" value="ABC_transporter-like_ATP-bd"/>
</dbReference>
<comment type="caution">
    <text evidence="12">The sequence shown here is derived from an EMBL/GenBank/DDBJ whole genome shotgun (WGS) entry which is preliminary data.</text>
</comment>
<evidence type="ECO:0000256" key="6">
    <source>
        <dbReference type="ARBA" id="ARBA00022840"/>
    </source>
</evidence>
<feature type="transmembrane region" description="Helical" evidence="9">
    <location>
        <begin position="599"/>
        <end position="620"/>
    </location>
</feature>
<dbReference type="InterPro" id="IPR017871">
    <property type="entry name" value="ABC_transporter-like_CS"/>
</dbReference>
<dbReference type="InterPro" id="IPR003593">
    <property type="entry name" value="AAA+_ATPase"/>
</dbReference>
<dbReference type="PANTHER" id="PTHR30043:SF1">
    <property type="entry name" value="ABC TRANSPORT SYSTEM PERMEASE PROTEIN P69"/>
    <property type="match status" value="1"/>
</dbReference>
<evidence type="ECO:0000313" key="13">
    <source>
        <dbReference type="Proteomes" id="UP000553442"/>
    </source>
</evidence>
<accession>A0A7W5K056</accession>
<dbReference type="GO" id="GO:0005524">
    <property type="term" value="F:ATP binding"/>
    <property type="evidence" value="ECO:0007669"/>
    <property type="project" value="UniProtKB-KW"/>
</dbReference>
<evidence type="ECO:0000256" key="5">
    <source>
        <dbReference type="ARBA" id="ARBA00022741"/>
    </source>
</evidence>
<sequence length="788" mass="85748">MESEQRRPLVAFAAEDLGHGRDRHGRLDSVVLPRLTLALHEGERVALLGQSGSGKSTLLAELRERLGRRAAWCPQHHGLVPALAVYHNVYMGRLPEHSALANLWNLVRPLRQPWREVEALCEQLGLAGLLRRPVGRLSGGQRQRVAIARALYQGRALFLGDEPVASVDPHQALRLLALIDARHTTQVVALHQRELALTHFDRVWGLRDGRLVIDAPSRDLRLADLDALYPDADAPAGSPREAATPAMPGPEALPCARGRPASSAVVSDLQVGAALRAGPAMSEALSRHPHPGHGRHWWRGDSTGLKLARHTLALVALAVLLMPFADLAIHTREPWTELGRMALGMAWPAWGSLESPLTAIGLTVAVAIWGTLAGVVLGFPLALLFARSRLVRAGCAFVRAIHELFWALLFLQVFGLSALTALAALAIPYAGIFAKVYAEILEQAPRAPRDALPPGSGRLSRFVYAELPLAWAQLVAYTRYRFECALRASVLLGFVGLPTLGFHLETAFREGRYHEAGALLWLFYLLIASLPWWGHRRLVPVLLVGGAWLLGPWPSVDGALLWRFVSEDIWPPALLAGDWAGLTAWLSRIPALGPAIGNTLLLGLLGTVGALAVALLLWPLASRHFGNRASRLAGRGLLVALRSTPELMLAFLFLLLLGPSLLPAWLALALHNGALIAFLVARHADALAPGMPGLPASGRYAYELLPRLYPGMLALLYYRAEVILRETAILGMLGVATLGFYIEEGFDYLLFDVAFFLLLVTAALNIAVDALSRRLRPREAPIEDPCSR</sequence>
<evidence type="ECO:0000256" key="2">
    <source>
        <dbReference type="ARBA" id="ARBA00022448"/>
    </source>
</evidence>
<name>A0A7W5K056_9GAMM</name>
<keyword evidence="3" id="KW-1003">Cell membrane</keyword>
<dbReference type="Gene3D" id="3.40.50.300">
    <property type="entry name" value="P-loop containing nucleotide triphosphate hydrolases"/>
    <property type="match status" value="1"/>
</dbReference>
<feature type="domain" description="ABC transmembrane type-1" evidence="11">
    <location>
        <begin position="360"/>
        <end position="532"/>
    </location>
</feature>
<dbReference type="CDD" id="cd06261">
    <property type="entry name" value="TM_PBP2"/>
    <property type="match status" value="1"/>
</dbReference>
<dbReference type="PROSITE" id="PS50893">
    <property type="entry name" value="ABC_TRANSPORTER_2"/>
    <property type="match status" value="1"/>
</dbReference>
<evidence type="ECO:0000313" key="12">
    <source>
        <dbReference type="EMBL" id="MBB3329499.1"/>
    </source>
</evidence>
<feature type="domain" description="ABC transporter" evidence="10">
    <location>
        <begin position="12"/>
        <end position="233"/>
    </location>
</feature>
<dbReference type="RefSeq" id="WP_343065256.1">
    <property type="nucleotide sequence ID" value="NZ_JACHZF010000002.1"/>
</dbReference>
<feature type="transmembrane region" description="Helical" evidence="9">
    <location>
        <begin position="357"/>
        <end position="383"/>
    </location>
</feature>
<keyword evidence="2" id="KW-0813">Transport</keyword>
<dbReference type="GO" id="GO:0016887">
    <property type="term" value="F:ATP hydrolysis activity"/>
    <property type="evidence" value="ECO:0007669"/>
    <property type="project" value="InterPro"/>
</dbReference>
<dbReference type="Proteomes" id="UP000553442">
    <property type="component" value="Unassembled WGS sequence"/>
</dbReference>
<dbReference type="PROSITE" id="PS50928">
    <property type="entry name" value="ABC_TM1"/>
    <property type="match status" value="1"/>
</dbReference>